<dbReference type="RefSeq" id="XP_007317048.1">
    <property type="nucleotide sequence ID" value="XM_007316986.1"/>
</dbReference>
<dbReference type="InterPro" id="IPR020472">
    <property type="entry name" value="WD40_PAC1"/>
</dbReference>
<accession>F8NS42</accession>
<organism>
    <name type="scientific">Serpula lacrymans var. lacrymans (strain S7.9)</name>
    <name type="common">Dry rot fungus</name>
    <dbReference type="NCBI Taxonomy" id="578457"/>
    <lineage>
        <taxon>Eukaryota</taxon>
        <taxon>Fungi</taxon>
        <taxon>Dikarya</taxon>
        <taxon>Basidiomycota</taxon>
        <taxon>Agaricomycotina</taxon>
        <taxon>Agaricomycetes</taxon>
        <taxon>Agaricomycetidae</taxon>
        <taxon>Boletales</taxon>
        <taxon>Coniophorineae</taxon>
        <taxon>Serpulaceae</taxon>
        <taxon>Serpula</taxon>
    </lineage>
</organism>
<dbReference type="InterPro" id="IPR015943">
    <property type="entry name" value="WD40/YVTN_repeat-like_dom_sf"/>
</dbReference>
<proteinExistence type="predicted"/>
<dbReference type="PROSITE" id="PS50082">
    <property type="entry name" value="WD_REPEATS_2"/>
    <property type="match status" value="3"/>
</dbReference>
<reference evidence="4" key="1">
    <citation type="submission" date="2011-04" db="EMBL/GenBank/DDBJ databases">
        <title>Evolution of plant cell wall degrading machinery underlies the functional diversity of forest fungi.</title>
        <authorList>
            <consortium name="US DOE Joint Genome Institute (JGI-PGF)"/>
            <person name="Eastwood D.C."/>
            <person name="Floudas D."/>
            <person name="Binder M."/>
            <person name="Majcherczyk A."/>
            <person name="Schneider P."/>
            <person name="Aerts A."/>
            <person name="Asiegbu F.O."/>
            <person name="Baker S.E."/>
            <person name="Barry K."/>
            <person name="Bendiksby M."/>
            <person name="Blumentritt M."/>
            <person name="Coutinho P.M."/>
            <person name="Cullen D."/>
            <person name="Cullen D."/>
            <person name="Gathman A."/>
            <person name="Goodell B."/>
            <person name="Henrissat B."/>
            <person name="Ihrmark K."/>
            <person name="Kauserud H."/>
            <person name="Kohler A."/>
            <person name="LaButti K."/>
            <person name="Lapidus A."/>
            <person name="Lavin J.L."/>
            <person name="Lee Y.-H."/>
            <person name="Lindquist E."/>
            <person name="Lilly W."/>
            <person name="Lucas S."/>
            <person name="Morin E."/>
            <person name="Murat C."/>
            <person name="Oguiza J.A."/>
            <person name="Park J."/>
            <person name="Pisabarro A.G."/>
            <person name="Riley R."/>
            <person name="Rosling A."/>
            <person name="Salamov A."/>
            <person name="Schmidt O."/>
            <person name="Schmutz J."/>
            <person name="Skrede I."/>
            <person name="Stenlid J."/>
            <person name="Wiebenga A."/>
            <person name="Xie X."/>
            <person name="Kues U."/>
            <person name="Hibbett D.S."/>
            <person name="Hoffmeister D."/>
            <person name="Hogberg N."/>
            <person name="Martin F."/>
            <person name="Grigoriev I.V."/>
            <person name="Watkinson S.C."/>
        </authorList>
    </citation>
    <scope>NUCLEOTIDE SEQUENCE</scope>
    <source>
        <strain evidence="4">S7.9</strain>
    </source>
</reference>
<dbReference type="AlphaFoldDB" id="F8NS42"/>
<dbReference type="EMBL" id="GL945432">
    <property type="protein sequence ID" value="EGO26875.1"/>
    <property type="molecule type" value="Genomic_DNA"/>
</dbReference>
<dbReference type="PROSITE" id="PS00678">
    <property type="entry name" value="WD_REPEATS_1"/>
    <property type="match status" value="1"/>
</dbReference>
<sequence length="299" mass="33357">DTTIKVWALNSGKLLGSFEGHRGSVLCLKFERDWDRHGVDKEREADGGRVRGFMVSGSSDCTVCVWDLGEAGDEVGEVRATVRKVLRDHSGGVVDLRMDDQWVVSCAKDGLINVYCRRTLTRFRAIHGHEGSVNAVGLERGRVVSASRDGTMMLWDIESGERLRLFEGHERGMACIEFKDDLILSGSNDCTVKLWRASTGECLHTFVGHTLLVRALYFEPRSGYIVSASYDRSVRVWEWKEGEGGGNGTGRPVRVFKNLHASHIFDVRFDVGKIVSTSHDQRIVVLDFTYGIDGAELFV</sequence>
<evidence type="ECO:0000256" key="3">
    <source>
        <dbReference type="PROSITE-ProRule" id="PRU00221"/>
    </source>
</evidence>
<dbReference type="Gene3D" id="2.130.10.10">
    <property type="entry name" value="YVTN repeat-like/Quinoprotein amine dehydrogenase"/>
    <property type="match status" value="2"/>
</dbReference>
<dbReference type="Pfam" id="PF00400">
    <property type="entry name" value="WD40"/>
    <property type="match status" value="5"/>
</dbReference>
<feature type="non-terminal residue" evidence="4">
    <location>
        <position position="1"/>
    </location>
</feature>
<evidence type="ECO:0000313" key="4">
    <source>
        <dbReference type="EMBL" id="EGO26875.1"/>
    </source>
</evidence>
<keyword evidence="2" id="KW-0677">Repeat</keyword>
<dbReference type="PANTHER" id="PTHR19848:SF8">
    <property type="entry name" value="F-BOX AND WD REPEAT DOMAIN CONTAINING 7"/>
    <property type="match status" value="1"/>
</dbReference>
<feature type="repeat" description="WD" evidence="3">
    <location>
        <begin position="166"/>
        <end position="205"/>
    </location>
</feature>
<feature type="repeat" description="WD" evidence="3">
    <location>
        <begin position="126"/>
        <end position="165"/>
    </location>
</feature>
<dbReference type="OrthoDB" id="19711at2759"/>
<dbReference type="SMART" id="SM00320">
    <property type="entry name" value="WD40"/>
    <property type="match status" value="6"/>
</dbReference>
<keyword evidence="1 3" id="KW-0853">WD repeat</keyword>
<gene>
    <name evidence="4" type="ORF">SERLADRAFT_348065</name>
</gene>
<dbReference type="KEGG" id="sla:SERLADRAFT_348065"/>
<dbReference type="InterPro" id="IPR036322">
    <property type="entry name" value="WD40_repeat_dom_sf"/>
</dbReference>
<dbReference type="PRINTS" id="PR00320">
    <property type="entry name" value="GPROTEINBRPT"/>
</dbReference>
<dbReference type="GeneID" id="18809162"/>
<dbReference type="PANTHER" id="PTHR19848">
    <property type="entry name" value="WD40 REPEAT PROTEIN"/>
    <property type="match status" value="1"/>
</dbReference>
<dbReference type="PROSITE" id="PS50294">
    <property type="entry name" value="WD_REPEATS_REGION"/>
    <property type="match status" value="3"/>
</dbReference>
<dbReference type="HOGENOM" id="CLU_000288_57_33_1"/>
<evidence type="ECO:0000256" key="1">
    <source>
        <dbReference type="ARBA" id="ARBA00022574"/>
    </source>
</evidence>
<dbReference type="SUPFAM" id="SSF50978">
    <property type="entry name" value="WD40 repeat-like"/>
    <property type="match status" value="1"/>
</dbReference>
<dbReference type="CDD" id="cd00200">
    <property type="entry name" value="WD40"/>
    <property type="match status" value="1"/>
</dbReference>
<name>F8NS42_SERL9</name>
<dbReference type="InterPro" id="IPR001680">
    <property type="entry name" value="WD40_rpt"/>
</dbReference>
<protein>
    <submittedName>
        <fullName evidence="4">Uncharacterized protein</fullName>
    </submittedName>
</protein>
<evidence type="ECO:0000256" key="2">
    <source>
        <dbReference type="ARBA" id="ARBA00022737"/>
    </source>
</evidence>
<dbReference type="InterPro" id="IPR019775">
    <property type="entry name" value="WD40_repeat_CS"/>
</dbReference>
<dbReference type="Proteomes" id="UP000008064">
    <property type="component" value="Unassembled WGS sequence"/>
</dbReference>
<feature type="repeat" description="WD" evidence="3">
    <location>
        <begin position="206"/>
        <end position="238"/>
    </location>
</feature>